<dbReference type="Proteomes" id="UP000038055">
    <property type="component" value="Unassembled WGS sequence"/>
</dbReference>
<name>A0A0B7H3R3_9FLAO</name>
<proteinExistence type="predicted"/>
<dbReference type="InterPro" id="IPR013320">
    <property type="entry name" value="ConA-like_dom_sf"/>
</dbReference>
<dbReference type="Gene3D" id="2.60.40.1740">
    <property type="entry name" value="hypothetical protein (bacova_03559)"/>
    <property type="match status" value="1"/>
</dbReference>
<evidence type="ECO:0000313" key="3">
    <source>
        <dbReference type="Proteomes" id="UP000038055"/>
    </source>
</evidence>
<reference evidence="3" key="1">
    <citation type="submission" date="2015-01" db="EMBL/GenBank/DDBJ databases">
        <authorList>
            <person name="MANFREDI Pablo"/>
        </authorList>
    </citation>
    <scope>NUCLEOTIDE SEQUENCE [LARGE SCALE GENOMIC DNA]</scope>
    <source>
        <strain evidence="3">Ccyn2B</strain>
    </source>
</reference>
<evidence type="ECO:0000313" key="2">
    <source>
        <dbReference type="EMBL" id="CEN34206.1"/>
    </source>
</evidence>
<dbReference type="RefSeq" id="WP_156120729.1">
    <property type="nucleotide sequence ID" value="NZ_CDOD01000012.1"/>
</dbReference>
<dbReference type="eggNOG" id="COG5276">
    <property type="taxonomic scope" value="Bacteria"/>
</dbReference>
<dbReference type="GO" id="GO:0004553">
    <property type="term" value="F:hydrolase activity, hydrolyzing O-glycosyl compounds"/>
    <property type="evidence" value="ECO:0007669"/>
    <property type="project" value="UniProtKB-ARBA"/>
</dbReference>
<protein>
    <recommendedName>
        <fullName evidence="1">BT-3987-like N-terminal domain-containing protein</fullName>
    </recommendedName>
</protein>
<dbReference type="Gene3D" id="2.60.120.200">
    <property type="match status" value="1"/>
</dbReference>
<keyword evidence="3" id="KW-1185">Reference proteome</keyword>
<accession>A0A0B7H3R3</accession>
<dbReference type="Pfam" id="PF08522">
    <property type="entry name" value="BT_3987-like_N"/>
    <property type="match status" value="1"/>
</dbReference>
<dbReference type="STRING" id="28189.CCYN74_80059"/>
<dbReference type="EMBL" id="CDOD01000012">
    <property type="protein sequence ID" value="CEN34206.1"/>
    <property type="molecule type" value="Genomic_DNA"/>
</dbReference>
<feature type="domain" description="BT-3987-like N-terminal" evidence="1">
    <location>
        <begin position="52"/>
        <end position="158"/>
    </location>
</feature>
<gene>
    <name evidence="2" type="ORF">CCYN2B_20030</name>
</gene>
<dbReference type="InterPro" id="IPR013728">
    <property type="entry name" value="BT_3987-like_N"/>
</dbReference>
<dbReference type="AlphaFoldDB" id="A0A0B7H3R3"/>
<dbReference type="SUPFAM" id="SSF49899">
    <property type="entry name" value="Concanavalin A-like lectins/glucanases"/>
    <property type="match status" value="1"/>
</dbReference>
<dbReference type="Pfam" id="PF13385">
    <property type="entry name" value="Laminin_G_3"/>
    <property type="match status" value="1"/>
</dbReference>
<evidence type="ECO:0000259" key="1">
    <source>
        <dbReference type="Pfam" id="PF08522"/>
    </source>
</evidence>
<dbReference type="PROSITE" id="PS51257">
    <property type="entry name" value="PROKAR_LIPOPROTEIN"/>
    <property type="match status" value="1"/>
</dbReference>
<sequence length="397" mass="44588">MKFIKSSIIALCCFSIIACSEDEKQGGELFGQQATLYKMDGKERKQADFSQKTSISVATDDIGTEKEQQFLVSLAKENEKDIAVYMNVNQKEVEKYNRVYKTSYLSLPEKNLKVTPMVNIKAGSVTSDIGNVKINISSDLKENTPYMFAISMGSVGGDNVEINKISNTLLYTIEIVKGQINRTVKITRNEYFELERTKSIDNTFTLEGLIFIEKLRGPGDMGEAGISTFMGVEGQTLLRFGDNGVAPDELQANTQKVDFKFKTKKWYHIALVVEGRKSIVYINGEKVIEFAKGGGLVGGNPFYIGRSYSDGRGIEARFSELRIWKTARSGQQIKEGIYEVDKNNTDLYAYWKMNEVVNNKIMDASVNGINLIMKGQAEKRGTQKIEIFEEQEPVKID</sequence>
<organism evidence="2 3">
    <name type="scientific">Capnocytophaga cynodegmi</name>
    <dbReference type="NCBI Taxonomy" id="28189"/>
    <lineage>
        <taxon>Bacteria</taxon>
        <taxon>Pseudomonadati</taxon>
        <taxon>Bacteroidota</taxon>
        <taxon>Flavobacteriia</taxon>
        <taxon>Flavobacteriales</taxon>
        <taxon>Flavobacteriaceae</taxon>
        <taxon>Capnocytophaga</taxon>
    </lineage>
</organism>
<dbReference type="GO" id="GO:0005975">
    <property type="term" value="P:carbohydrate metabolic process"/>
    <property type="evidence" value="ECO:0007669"/>
    <property type="project" value="UniProtKB-ARBA"/>
</dbReference>